<dbReference type="Pfam" id="PF01363">
    <property type="entry name" value="FYVE"/>
    <property type="match status" value="1"/>
</dbReference>
<dbReference type="Gene3D" id="3.30.160.60">
    <property type="entry name" value="Classic Zinc Finger"/>
    <property type="match status" value="1"/>
</dbReference>
<dbReference type="CDD" id="cd15730">
    <property type="entry name" value="FYVE_EEA1"/>
    <property type="match status" value="1"/>
</dbReference>
<protein>
    <submittedName>
        <fullName evidence="9">Early endosome antigen 1</fullName>
    </submittedName>
</protein>
<reference evidence="9" key="1">
    <citation type="journal article" date="2017" name="Parasit. Vectors">
        <title>Sialotranscriptomics of Rhipicephalus zambeziensis reveals intricate expression profiles of secretory proteins and suggests tight temporal transcriptional regulation during blood-feeding.</title>
        <authorList>
            <person name="de Castro M.H."/>
            <person name="de Klerk D."/>
            <person name="Pienaar R."/>
            <person name="Rees D.J.G."/>
            <person name="Mans B.J."/>
        </authorList>
    </citation>
    <scope>NUCLEOTIDE SEQUENCE</scope>
    <source>
        <tissue evidence="9">Salivary glands</tissue>
    </source>
</reference>
<feature type="region of interest" description="Disordered" evidence="6">
    <location>
        <begin position="10"/>
        <end position="35"/>
    </location>
</feature>
<dbReference type="Gene3D" id="3.30.40.10">
    <property type="entry name" value="Zinc/RING finger domain, C3HC4 (zinc finger)"/>
    <property type="match status" value="1"/>
</dbReference>
<dbReference type="PROSITE" id="PS00028">
    <property type="entry name" value="ZINC_FINGER_C2H2_1"/>
    <property type="match status" value="2"/>
</dbReference>
<dbReference type="Gene3D" id="1.20.5.390">
    <property type="entry name" value="L1 transposable element, trimerization domain"/>
    <property type="match status" value="1"/>
</dbReference>
<feature type="coiled-coil region" evidence="5">
    <location>
        <begin position="379"/>
        <end position="427"/>
    </location>
</feature>
<keyword evidence="2 4" id="KW-0863">Zinc-finger</keyword>
<evidence type="ECO:0000256" key="2">
    <source>
        <dbReference type="ARBA" id="ARBA00022771"/>
    </source>
</evidence>
<organism evidence="9">
    <name type="scientific">Rhipicephalus zambeziensis</name>
    <dbReference type="NCBI Taxonomy" id="60191"/>
    <lineage>
        <taxon>Eukaryota</taxon>
        <taxon>Metazoa</taxon>
        <taxon>Ecdysozoa</taxon>
        <taxon>Arthropoda</taxon>
        <taxon>Chelicerata</taxon>
        <taxon>Arachnida</taxon>
        <taxon>Acari</taxon>
        <taxon>Parasitiformes</taxon>
        <taxon>Ixodida</taxon>
        <taxon>Ixodoidea</taxon>
        <taxon>Ixodidae</taxon>
        <taxon>Rhipicephalinae</taxon>
        <taxon>Rhipicephalus</taxon>
        <taxon>Rhipicephalus</taxon>
    </lineage>
</organism>
<evidence type="ECO:0000256" key="6">
    <source>
        <dbReference type="SAM" id="MobiDB-lite"/>
    </source>
</evidence>
<dbReference type="InterPro" id="IPR013087">
    <property type="entry name" value="Znf_C2H2_type"/>
</dbReference>
<evidence type="ECO:0000259" key="7">
    <source>
        <dbReference type="PROSITE" id="PS50157"/>
    </source>
</evidence>
<evidence type="ECO:0000259" key="8">
    <source>
        <dbReference type="PROSITE" id="PS50178"/>
    </source>
</evidence>
<dbReference type="InterPro" id="IPR011011">
    <property type="entry name" value="Znf_FYVE_PHD"/>
</dbReference>
<dbReference type="GO" id="GO:0008270">
    <property type="term" value="F:zinc ion binding"/>
    <property type="evidence" value="ECO:0007669"/>
    <property type="project" value="UniProtKB-KW"/>
</dbReference>
<feature type="domain" description="FYVE-type" evidence="8">
    <location>
        <begin position="674"/>
        <end position="732"/>
    </location>
</feature>
<dbReference type="InterPro" id="IPR017455">
    <property type="entry name" value="Znf_FYVE-rel"/>
</dbReference>
<dbReference type="AlphaFoldDB" id="A0A224YWL4"/>
<dbReference type="PROSITE" id="PS50178">
    <property type="entry name" value="ZF_FYVE"/>
    <property type="match status" value="1"/>
</dbReference>
<keyword evidence="1" id="KW-0479">Metal-binding</keyword>
<feature type="coiled-coil region" evidence="5">
    <location>
        <begin position="456"/>
        <end position="655"/>
    </location>
</feature>
<dbReference type="PROSITE" id="PS50157">
    <property type="entry name" value="ZINC_FINGER_C2H2_2"/>
    <property type="match status" value="1"/>
</dbReference>
<accession>A0A224YWL4</accession>
<dbReference type="PANTHER" id="PTHR23164">
    <property type="entry name" value="EARLY ENDOSOME ANTIGEN 1"/>
    <property type="match status" value="1"/>
</dbReference>
<dbReference type="SMART" id="SM00355">
    <property type="entry name" value="ZnF_C2H2"/>
    <property type="match status" value="2"/>
</dbReference>
<evidence type="ECO:0000313" key="9">
    <source>
        <dbReference type="EMBL" id="MAA18683.1"/>
    </source>
</evidence>
<evidence type="ECO:0000256" key="3">
    <source>
        <dbReference type="ARBA" id="ARBA00022833"/>
    </source>
</evidence>
<dbReference type="SUPFAM" id="SSF57903">
    <property type="entry name" value="FYVE/PHD zinc finger"/>
    <property type="match status" value="1"/>
</dbReference>
<dbReference type="SUPFAM" id="SSF69979">
    <property type="entry name" value="Eea1 homodimerisation domain"/>
    <property type="match status" value="1"/>
</dbReference>
<name>A0A224YWL4_9ACAR</name>
<dbReference type="PANTHER" id="PTHR23164:SF30">
    <property type="entry name" value="EARLY ENDOSOME ANTIGEN 1"/>
    <property type="match status" value="1"/>
</dbReference>
<keyword evidence="5" id="KW-0175">Coiled coil</keyword>
<evidence type="ECO:0000256" key="4">
    <source>
        <dbReference type="PROSITE-ProRule" id="PRU00042"/>
    </source>
</evidence>
<dbReference type="SMART" id="SM00064">
    <property type="entry name" value="FYVE"/>
    <property type="match status" value="1"/>
</dbReference>
<evidence type="ECO:0000256" key="5">
    <source>
        <dbReference type="SAM" id="Coils"/>
    </source>
</evidence>
<feature type="coiled-coil region" evidence="5">
    <location>
        <begin position="175"/>
        <end position="202"/>
    </location>
</feature>
<dbReference type="EMBL" id="GFPF01007537">
    <property type="protein sequence ID" value="MAA18683.1"/>
    <property type="molecule type" value="Transcribed_RNA"/>
</dbReference>
<evidence type="ECO:0000256" key="1">
    <source>
        <dbReference type="ARBA" id="ARBA00022723"/>
    </source>
</evidence>
<proteinExistence type="predicted"/>
<dbReference type="InterPro" id="IPR000306">
    <property type="entry name" value="Znf_FYVE"/>
</dbReference>
<feature type="compositionally biased region" description="Low complexity" evidence="6">
    <location>
        <begin position="26"/>
        <end position="35"/>
    </location>
</feature>
<dbReference type="GO" id="GO:0005545">
    <property type="term" value="F:1-phosphatidylinositol binding"/>
    <property type="evidence" value="ECO:0007669"/>
    <property type="project" value="TreeGrafter"/>
</dbReference>
<dbReference type="InterPro" id="IPR013083">
    <property type="entry name" value="Znf_RING/FYVE/PHD"/>
</dbReference>
<feature type="domain" description="C2H2-type" evidence="7">
    <location>
        <begin position="42"/>
        <end position="65"/>
    </location>
</feature>
<sequence>MFNINKLLTKISDAKNQSPTKPPSPSEASESNGANEASAEGFLCPSCLRAFPSADALQDHYETSHGSGLEVVCPTCRMRLGSEVELESHCARHHAAAPPDTESAAVEQLQRELSALHASLREERSCSEELRTEVSRLHGAIVSKGDSVEAEMLRSQVRALEEGKALLTSELVLARQQLGNDLQQARVEATQLRGQLEQLLQSQPPVVEKLSQSMQTEAESPPEPVPEVCRRDAQVQAFIADTSVPTEVTKENDSRAAALAALTAEKQTLQLKLEEADRRLAETRARAEKREMQQREALERSDAERQRLLQEVEAGRSERESLATSLEVAKQGLAAASTRTEELESELAVERQRGDCELQARQAEVDELRTQVTQLAAVEAALRDSAQAAQAQLADYRAQAESNAEQAARLAAQLRERESELATCREQLVTCQREAQASHEELVAGRAEKVELAQAVQALHQAKSRLSDQLSALELEVGNLRNNQVALEADRAAFETEVENLRKSNAEVEASRAALETMLAELQRQCDQQAAEHQQALQGLQAELARAQNKAQQACSELEAEQQRSARQEAALEALREQLASEQTSRQTAQTQLDSAQGDKLELEAKLENALDERRALLDRCLRSEGEAETLRTNAADLRRRLDDSLAALHELGRENQLLQMDNAKHQGRKWADDSQVTHCTGCEKLFTVTIRKHHCRNCGNIFCNECSAKSAATASSRKPVRVCDNCYSELTK</sequence>
<dbReference type="GO" id="GO:0006897">
    <property type="term" value="P:endocytosis"/>
    <property type="evidence" value="ECO:0007669"/>
    <property type="project" value="TreeGrafter"/>
</dbReference>
<dbReference type="GO" id="GO:0005769">
    <property type="term" value="C:early endosome"/>
    <property type="evidence" value="ECO:0007669"/>
    <property type="project" value="TreeGrafter"/>
</dbReference>
<feature type="region of interest" description="Disordered" evidence="6">
    <location>
        <begin position="283"/>
        <end position="302"/>
    </location>
</feature>
<keyword evidence="3" id="KW-0862">Zinc</keyword>